<keyword evidence="3" id="KW-1185">Reference proteome</keyword>
<protein>
    <submittedName>
        <fullName evidence="2">Uncharacterized protein</fullName>
    </submittedName>
</protein>
<gene>
    <name evidence="2" type="ORF">NTJ_01738</name>
</gene>
<dbReference type="Proteomes" id="UP001307889">
    <property type="component" value="Chromosome 1"/>
</dbReference>
<name>A0ABN7A9E0_9HEMI</name>
<evidence type="ECO:0000313" key="2">
    <source>
        <dbReference type="EMBL" id="BES88931.1"/>
    </source>
</evidence>
<dbReference type="EMBL" id="AP028909">
    <property type="protein sequence ID" value="BES88931.1"/>
    <property type="molecule type" value="Genomic_DNA"/>
</dbReference>
<feature type="region of interest" description="Disordered" evidence="1">
    <location>
        <begin position="55"/>
        <end position="74"/>
    </location>
</feature>
<accession>A0ABN7A9E0</accession>
<evidence type="ECO:0000256" key="1">
    <source>
        <dbReference type="SAM" id="MobiDB-lite"/>
    </source>
</evidence>
<organism evidence="2 3">
    <name type="scientific">Nesidiocoris tenuis</name>
    <dbReference type="NCBI Taxonomy" id="355587"/>
    <lineage>
        <taxon>Eukaryota</taxon>
        <taxon>Metazoa</taxon>
        <taxon>Ecdysozoa</taxon>
        <taxon>Arthropoda</taxon>
        <taxon>Hexapoda</taxon>
        <taxon>Insecta</taxon>
        <taxon>Pterygota</taxon>
        <taxon>Neoptera</taxon>
        <taxon>Paraneoptera</taxon>
        <taxon>Hemiptera</taxon>
        <taxon>Heteroptera</taxon>
        <taxon>Panheteroptera</taxon>
        <taxon>Cimicomorpha</taxon>
        <taxon>Miridae</taxon>
        <taxon>Dicyphina</taxon>
        <taxon>Nesidiocoris</taxon>
    </lineage>
</organism>
<proteinExistence type="predicted"/>
<evidence type="ECO:0000313" key="3">
    <source>
        <dbReference type="Proteomes" id="UP001307889"/>
    </source>
</evidence>
<reference evidence="2 3" key="1">
    <citation type="submission" date="2023-09" db="EMBL/GenBank/DDBJ databases">
        <title>Nesidiocoris tenuis whole genome shotgun sequence.</title>
        <authorList>
            <person name="Shibata T."/>
            <person name="Shimoda M."/>
            <person name="Kobayashi T."/>
            <person name="Uehara T."/>
        </authorList>
    </citation>
    <scope>NUCLEOTIDE SEQUENCE [LARGE SCALE GENOMIC DNA]</scope>
    <source>
        <strain evidence="2 3">Japan</strain>
    </source>
</reference>
<sequence>MGWKEGDHGQMRVQWPVKIANRPLTTIVFTLSSLGPGKAHKPRRVDMSLIRSALHETNGSDTPTRDGMAGVPGFRPTEAVQYRIQTFHYYDTDTPTIASHDKGVIP</sequence>